<evidence type="ECO:0000313" key="2">
    <source>
        <dbReference type="EMBL" id="BBO32940.1"/>
    </source>
</evidence>
<dbReference type="Gene3D" id="1.10.3210.10">
    <property type="entry name" value="Hypothetical protein af1432"/>
    <property type="match status" value="1"/>
</dbReference>
<dbReference type="RefSeq" id="WP_152098816.1">
    <property type="nucleotide sequence ID" value="NZ_AP021861.1"/>
</dbReference>
<dbReference type="InterPro" id="IPR052567">
    <property type="entry name" value="OP_Dioxygenase"/>
</dbReference>
<dbReference type="Pfam" id="PF01966">
    <property type="entry name" value="HD"/>
    <property type="match status" value="1"/>
</dbReference>
<evidence type="ECO:0000313" key="3">
    <source>
        <dbReference type="Proteomes" id="UP000326837"/>
    </source>
</evidence>
<sequence>MPRLHVIDKIQQVFERKGSSLYGGEAVTQEQHALQAAHLAEESGASSALIAAALLHDVGHLLHSLPDDAPDEGVDDVHERLGYNFLHRWFGPEVSEPVRMHVEAKRYLCAMEPGYFETLSPPSVQSLALQGGPMSPSEVAEYETEPFYKQSLVVRKWDDLAKDPERQTPPLAHYLPILREVLTTPMAAEAIP</sequence>
<dbReference type="Proteomes" id="UP000326837">
    <property type="component" value="Chromosome"/>
</dbReference>
<dbReference type="NCBIfam" id="TIGR03276">
    <property type="entry name" value="Phn-HD"/>
    <property type="match status" value="1"/>
</dbReference>
<keyword evidence="3" id="KW-1185">Reference proteome</keyword>
<name>A0A5K7X8H2_9BACT</name>
<organism evidence="2 3">
    <name type="scientific">Lacipirellula parvula</name>
    <dbReference type="NCBI Taxonomy" id="2650471"/>
    <lineage>
        <taxon>Bacteria</taxon>
        <taxon>Pseudomonadati</taxon>
        <taxon>Planctomycetota</taxon>
        <taxon>Planctomycetia</taxon>
        <taxon>Pirellulales</taxon>
        <taxon>Lacipirellulaceae</taxon>
        <taxon>Lacipirellula</taxon>
    </lineage>
</organism>
<proteinExistence type="predicted"/>
<dbReference type="AlphaFoldDB" id="A0A5K7X8H2"/>
<dbReference type="PANTHER" id="PTHR40202">
    <property type="match status" value="1"/>
</dbReference>
<dbReference type="PANTHER" id="PTHR40202:SF1">
    <property type="entry name" value="HD DOMAIN-CONTAINING PROTEIN"/>
    <property type="match status" value="1"/>
</dbReference>
<dbReference type="KEGG" id="lpav:PLANPX_2552"/>
<reference evidence="3" key="1">
    <citation type="submission" date="2019-10" db="EMBL/GenBank/DDBJ databases">
        <title>Lacipirellula parvula gen. nov., sp. nov., representing a lineage of planctomycetes widespread in freshwater anoxic habitats, and description of the family Lacipirellulaceae.</title>
        <authorList>
            <person name="Dedysh S.N."/>
            <person name="Kulichevskaya I.S."/>
            <person name="Beletsky A.V."/>
            <person name="Rakitin A.L."/>
            <person name="Mardanov A.V."/>
            <person name="Ivanova A.A."/>
            <person name="Saltykova V.X."/>
            <person name="Rijpstra W.I.C."/>
            <person name="Sinninghe Damste J.S."/>
            <person name="Ravin N.V."/>
        </authorList>
    </citation>
    <scope>NUCLEOTIDE SEQUENCE [LARGE SCALE GENOMIC DNA]</scope>
    <source>
        <strain evidence="3">PX69</strain>
    </source>
</reference>
<accession>A0A5K7X8H2</accession>
<dbReference type="InterPro" id="IPR017670">
    <property type="entry name" value="Phosphonate_degrad-assoc"/>
</dbReference>
<protein>
    <recommendedName>
        <fullName evidence="1">HD domain-containing protein</fullName>
    </recommendedName>
</protein>
<dbReference type="EMBL" id="AP021861">
    <property type="protein sequence ID" value="BBO32940.1"/>
    <property type="molecule type" value="Genomic_DNA"/>
</dbReference>
<feature type="domain" description="HD" evidence="1">
    <location>
        <begin position="31"/>
        <end position="106"/>
    </location>
</feature>
<gene>
    <name evidence="2" type="ORF">PLANPX_2552</name>
</gene>
<dbReference type="InterPro" id="IPR006674">
    <property type="entry name" value="HD_domain"/>
</dbReference>
<evidence type="ECO:0000259" key="1">
    <source>
        <dbReference type="Pfam" id="PF01966"/>
    </source>
</evidence>
<dbReference type="SUPFAM" id="SSF109604">
    <property type="entry name" value="HD-domain/PDEase-like"/>
    <property type="match status" value="1"/>
</dbReference>